<feature type="region of interest" description="Disordered" evidence="1">
    <location>
        <begin position="1"/>
        <end position="20"/>
    </location>
</feature>
<dbReference type="PROSITE" id="PS51273">
    <property type="entry name" value="GATASE_TYPE_1"/>
    <property type="match status" value="1"/>
</dbReference>
<proteinExistence type="predicted"/>
<reference evidence="2 3" key="1">
    <citation type="submission" date="2023-08" db="EMBL/GenBank/DDBJ databases">
        <authorList>
            <person name="Roldan D.M."/>
            <person name="Menes R.J."/>
        </authorList>
    </citation>
    <scope>NUCLEOTIDE SEQUENCE [LARGE SCALE GENOMIC DNA]</scope>
    <source>
        <strain evidence="2 3">CCM 2812</strain>
    </source>
</reference>
<dbReference type="CDD" id="cd01745">
    <property type="entry name" value="GATase1_2"/>
    <property type="match status" value="1"/>
</dbReference>
<dbReference type="Pfam" id="PF07722">
    <property type="entry name" value="Peptidase_C26"/>
    <property type="match status" value="1"/>
</dbReference>
<name>A0ABT9G4N4_LEPDI</name>
<evidence type="ECO:0000256" key="1">
    <source>
        <dbReference type="SAM" id="MobiDB-lite"/>
    </source>
</evidence>
<dbReference type="Gene3D" id="3.40.50.880">
    <property type="match status" value="1"/>
</dbReference>
<keyword evidence="2" id="KW-0378">Hydrolase</keyword>
<dbReference type="GO" id="GO:0016787">
    <property type="term" value="F:hydrolase activity"/>
    <property type="evidence" value="ECO:0007669"/>
    <property type="project" value="UniProtKB-KW"/>
</dbReference>
<keyword evidence="3" id="KW-1185">Reference proteome</keyword>
<dbReference type="EMBL" id="JAUZEE010000006">
    <property type="protein sequence ID" value="MDP4301453.1"/>
    <property type="molecule type" value="Genomic_DNA"/>
</dbReference>
<dbReference type="InterPro" id="IPR044668">
    <property type="entry name" value="PuuD-like"/>
</dbReference>
<evidence type="ECO:0000313" key="3">
    <source>
        <dbReference type="Proteomes" id="UP001235760"/>
    </source>
</evidence>
<dbReference type="Proteomes" id="UP001235760">
    <property type="component" value="Unassembled WGS sequence"/>
</dbReference>
<evidence type="ECO:0000313" key="2">
    <source>
        <dbReference type="EMBL" id="MDP4301453.1"/>
    </source>
</evidence>
<organism evidence="2 3">
    <name type="scientific">Leptothrix discophora</name>
    <dbReference type="NCBI Taxonomy" id="89"/>
    <lineage>
        <taxon>Bacteria</taxon>
        <taxon>Pseudomonadati</taxon>
        <taxon>Pseudomonadota</taxon>
        <taxon>Betaproteobacteria</taxon>
        <taxon>Burkholderiales</taxon>
        <taxon>Sphaerotilaceae</taxon>
        <taxon>Leptothrix</taxon>
    </lineage>
</organism>
<dbReference type="PANTHER" id="PTHR43235:SF1">
    <property type="entry name" value="GLUTAMINE AMIDOTRANSFERASE PB2B2.05-RELATED"/>
    <property type="match status" value="1"/>
</dbReference>
<protein>
    <submittedName>
        <fullName evidence="2">Gamma-glutamyl-gamma-aminobutyrate hydrolase family protein</fullName>
    </submittedName>
</protein>
<dbReference type="PANTHER" id="PTHR43235">
    <property type="entry name" value="GLUTAMINE AMIDOTRANSFERASE PB2B2.05-RELATED"/>
    <property type="match status" value="1"/>
</dbReference>
<dbReference type="InterPro" id="IPR011697">
    <property type="entry name" value="Peptidase_C26"/>
</dbReference>
<dbReference type="InterPro" id="IPR029062">
    <property type="entry name" value="Class_I_gatase-like"/>
</dbReference>
<gene>
    <name evidence="2" type="ORF">Q8X39_12460</name>
</gene>
<accession>A0ABT9G4N4</accession>
<sequence>MPQRAAGQAERGAGGRSAVAEGRNAQRPLLIGMTARLMHQPPAELGFRGKTLQYLEQSLAHWIMGHGAMAVMVPTLGFDAEVARRKVGVHHYVELLDGLMLQGGADVSPLTYGQQPMREAWRGDAVRDRYEIELIDGFLAAGKPLLGICRGCQLLNVALGGSLYQDIATQRPEAIRHVDAEQYDQLAHGLRIEPHSRLAGIYGMPSNARVNSIHHQAVDRLGGDLVIEARSADDGIVEAIRARGDLFVTGVQWHPEFHPSRPDLLPAEPLMNAFLAAVRTRRNA</sequence>
<dbReference type="SUPFAM" id="SSF52317">
    <property type="entry name" value="Class I glutamine amidotransferase-like"/>
    <property type="match status" value="1"/>
</dbReference>
<feature type="compositionally biased region" description="Low complexity" evidence="1">
    <location>
        <begin position="1"/>
        <end position="11"/>
    </location>
</feature>
<comment type="caution">
    <text evidence="2">The sequence shown here is derived from an EMBL/GenBank/DDBJ whole genome shotgun (WGS) entry which is preliminary data.</text>
</comment>